<keyword evidence="7 12" id="KW-0479">Metal-binding</keyword>
<dbReference type="GO" id="GO:0016740">
    <property type="term" value="F:transferase activity"/>
    <property type="evidence" value="ECO:0007669"/>
    <property type="project" value="UniProtKB-KW"/>
</dbReference>
<keyword evidence="13" id="KW-0997">Cell inner membrane</keyword>
<evidence type="ECO:0000256" key="11">
    <source>
        <dbReference type="ARBA" id="ARBA00048540"/>
    </source>
</evidence>
<evidence type="ECO:0000256" key="9">
    <source>
        <dbReference type="ARBA" id="ARBA00022842"/>
    </source>
</evidence>
<comment type="caution">
    <text evidence="14">The sequence shown here is derived from an EMBL/GenBank/DDBJ whole genome shotgun (WGS) entry which is preliminary data.</text>
</comment>
<evidence type="ECO:0000256" key="13">
    <source>
        <dbReference type="RuleBase" id="RU363002"/>
    </source>
</evidence>
<keyword evidence="15" id="KW-1185">Reference proteome</keyword>
<dbReference type="SUPFAM" id="SSF143631">
    <property type="entry name" value="ApbE-like"/>
    <property type="match status" value="1"/>
</dbReference>
<dbReference type="Pfam" id="PF02424">
    <property type="entry name" value="ApbE"/>
    <property type="match status" value="1"/>
</dbReference>
<comment type="function">
    <text evidence="13">Flavin transferase that catalyzes the transfer of the FMN moiety of FAD and its covalent binding to the hydroxyl group of a threonine residue in a target flavoprotein.</text>
</comment>
<dbReference type="RefSeq" id="WP_405337923.1">
    <property type="nucleotide sequence ID" value="NZ_JBANFI010000002.1"/>
</dbReference>
<name>A0ABW8PVQ4_9GAMM</name>
<evidence type="ECO:0000256" key="12">
    <source>
        <dbReference type="PIRNR" id="PIRNR006268"/>
    </source>
</evidence>
<accession>A0ABW8PVQ4</accession>
<organism evidence="14 15">
    <name type="scientific">Marinospirillum alkalitolerans</name>
    <dbReference type="NCBI Taxonomy" id="3123374"/>
    <lineage>
        <taxon>Bacteria</taxon>
        <taxon>Pseudomonadati</taxon>
        <taxon>Pseudomonadota</taxon>
        <taxon>Gammaproteobacteria</taxon>
        <taxon>Oceanospirillales</taxon>
        <taxon>Oceanospirillaceae</taxon>
        <taxon>Marinospirillum</taxon>
    </lineage>
</organism>
<dbReference type="EMBL" id="JBANFI010000002">
    <property type="protein sequence ID" value="MFK7160366.1"/>
    <property type="molecule type" value="Genomic_DNA"/>
</dbReference>
<evidence type="ECO:0000256" key="3">
    <source>
        <dbReference type="ARBA" id="ARBA00011955"/>
    </source>
</evidence>
<dbReference type="PANTHER" id="PTHR30040">
    <property type="entry name" value="THIAMINE BIOSYNTHESIS LIPOPROTEIN APBE"/>
    <property type="match status" value="1"/>
</dbReference>
<evidence type="ECO:0000313" key="14">
    <source>
        <dbReference type="EMBL" id="MFK7160366.1"/>
    </source>
</evidence>
<evidence type="ECO:0000313" key="15">
    <source>
        <dbReference type="Proteomes" id="UP001621714"/>
    </source>
</evidence>
<evidence type="ECO:0000256" key="7">
    <source>
        <dbReference type="ARBA" id="ARBA00022723"/>
    </source>
</evidence>
<dbReference type="Gene3D" id="3.10.520.10">
    <property type="entry name" value="ApbE-like domains"/>
    <property type="match status" value="1"/>
</dbReference>
<keyword evidence="13" id="KW-1003">Cell membrane</keyword>
<dbReference type="PIRSF" id="PIRSF006268">
    <property type="entry name" value="ApbE"/>
    <property type="match status" value="1"/>
</dbReference>
<keyword evidence="13" id="KW-0449">Lipoprotein</keyword>
<dbReference type="PANTHER" id="PTHR30040:SF2">
    <property type="entry name" value="FAD:PROTEIN FMN TRANSFERASE"/>
    <property type="match status" value="1"/>
</dbReference>
<dbReference type="PROSITE" id="PS51257">
    <property type="entry name" value="PROKAR_LIPOPROTEIN"/>
    <property type="match status" value="1"/>
</dbReference>
<evidence type="ECO:0000256" key="5">
    <source>
        <dbReference type="ARBA" id="ARBA00022630"/>
    </source>
</evidence>
<keyword evidence="5 12" id="KW-0285">Flavoprotein</keyword>
<sequence>MMNNINRILPYGRPLSRAFAFLLLLIVLAGCQPSADPQPTRLQGQIFGTFWLVTLPETLSDQEAARLDQGIRETLQRVDQQMSTYRADSELMQLNQHPVGEWLAVSDALFYVLEQGQQIAQISGGAFDMTVGGLVNLWSFGPEARPEEIPDAELLEARLAEAGYQQLELDAATQRVRRLSDHFVDLSGIAKGFGVDEVSRWLAQQGYSNYLINIGGDLIVAGQRTPERLWTIGVEIPQFDLQQMAQHILPLSDVSVATSGDYRNYFEADGRRLSHTISPFTGWPINHNLASVTVLHPENLFADAWATAIMVLGAEAGLRLAEQQGIEALLITRQEAGWESQLTSALRARLGEELSQTIEHQQ</sequence>
<dbReference type="EC" id="2.7.1.180" evidence="3 12"/>
<evidence type="ECO:0000256" key="6">
    <source>
        <dbReference type="ARBA" id="ARBA00022679"/>
    </source>
</evidence>
<keyword evidence="6 12" id="KW-0808">Transferase</keyword>
<keyword evidence="8 12" id="KW-0274">FAD</keyword>
<keyword evidence="13" id="KW-0472">Membrane</keyword>
<dbReference type="InterPro" id="IPR003374">
    <property type="entry name" value="ApbE-like_sf"/>
</dbReference>
<comment type="similarity">
    <text evidence="2 12 13">Belongs to the ApbE family.</text>
</comment>
<gene>
    <name evidence="14" type="ORF">V6U78_04865</name>
</gene>
<protein>
    <recommendedName>
        <fullName evidence="4 12">FAD:protein FMN transferase</fullName>
        <ecNumber evidence="3 12">2.7.1.180</ecNumber>
    </recommendedName>
    <alternativeName>
        <fullName evidence="10 12">Flavin transferase</fullName>
    </alternativeName>
</protein>
<proteinExistence type="inferred from homology"/>
<feature type="signal peptide" evidence="13">
    <location>
        <begin position="1"/>
        <end position="29"/>
    </location>
</feature>
<evidence type="ECO:0000256" key="1">
    <source>
        <dbReference type="ARBA" id="ARBA00001946"/>
    </source>
</evidence>
<dbReference type="InterPro" id="IPR024932">
    <property type="entry name" value="ApbE"/>
</dbReference>
<keyword evidence="9 12" id="KW-0460">Magnesium</keyword>
<comment type="cofactor">
    <cofactor evidence="1 13">
        <name>Mg(2+)</name>
        <dbReference type="ChEBI" id="CHEBI:18420"/>
    </cofactor>
</comment>
<evidence type="ECO:0000256" key="10">
    <source>
        <dbReference type="ARBA" id="ARBA00031306"/>
    </source>
</evidence>
<dbReference type="Proteomes" id="UP001621714">
    <property type="component" value="Unassembled WGS sequence"/>
</dbReference>
<evidence type="ECO:0000256" key="2">
    <source>
        <dbReference type="ARBA" id="ARBA00008282"/>
    </source>
</evidence>
<comment type="catalytic activity">
    <reaction evidence="11 12 13">
        <text>L-threonyl-[protein] + FAD = FMN-L-threonyl-[protein] + AMP + H(+)</text>
        <dbReference type="Rhea" id="RHEA:36847"/>
        <dbReference type="Rhea" id="RHEA-COMP:11060"/>
        <dbReference type="Rhea" id="RHEA-COMP:11061"/>
        <dbReference type="ChEBI" id="CHEBI:15378"/>
        <dbReference type="ChEBI" id="CHEBI:30013"/>
        <dbReference type="ChEBI" id="CHEBI:57692"/>
        <dbReference type="ChEBI" id="CHEBI:74257"/>
        <dbReference type="ChEBI" id="CHEBI:456215"/>
        <dbReference type="EC" id="2.7.1.180"/>
    </reaction>
</comment>
<evidence type="ECO:0000256" key="8">
    <source>
        <dbReference type="ARBA" id="ARBA00022827"/>
    </source>
</evidence>
<keyword evidence="13" id="KW-0732">Signal</keyword>
<evidence type="ECO:0000256" key="4">
    <source>
        <dbReference type="ARBA" id="ARBA00016337"/>
    </source>
</evidence>
<reference evidence="14 15" key="1">
    <citation type="submission" date="2024-02" db="EMBL/GenBank/DDBJ databases">
        <title>Marinospirillum sp. MEB 164 isolated from Lonar lake sediment.</title>
        <authorList>
            <person name="Joshi A."/>
            <person name="Thite S."/>
        </authorList>
    </citation>
    <scope>NUCLEOTIDE SEQUENCE [LARGE SCALE GENOMIC DNA]</scope>
    <source>
        <strain evidence="14 15">MEB164</strain>
    </source>
</reference>
<comment type="subcellular location">
    <subcellularLocation>
        <location evidence="13">Cell inner membrane</location>
        <topology evidence="13">Lipid-anchor</topology>
        <orientation evidence="13">Periplasmic side</orientation>
    </subcellularLocation>
</comment>
<feature type="chain" id="PRO_5044959115" description="FAD:protein FMN transferase" evidence="13">
    <location>
        <begin position="30"/>
        <end position="362"/>
    </location>
</feature>